<dbReference type="PANTHER" id="PTHR12526">
    <property type="entry name" value="GLYCOSYLTRANSFERASE"/>
    <property type="match status" value="1"/>
</dbReference>
<name>A0ABY1NWB5_9BACT</name>
<comment type="caution">
    <text evidence="4">The sequence shown here is derived from an EMBL/GenBank/DDBJ whole genome shotgun (WGS) entry which is preliminary data.</text>
</comment>
<sequence>MPQKIVFFHLLNNFTGSPQILSSVINTAKQDGFEVKLYTSNTEGFLSDLETETNFYRRSEHKILTLFSFFFSQFLLSIKLLVKNKRADGIYYINTILPFGAIIMGRLLGKRVITHVHEYEISPKLLSNFLFWVVRTFSSEVIVVSRFLQTNPKLRGAKVQVIYNCVTKEFETKAKNTTKNPKAFEVLMLASLRPYKGISEFVTLSKQMPAVNFTLVLSDDKREVDRFIANESLPVNIQIFPVNRDVHSFYANASLILNLAHPDKWVETFGMTILEGMHYDLPAIVPRVGGITELVKDGVNGYQINYNELSEIVSEINKMVAEPTYWKKLSEGAAIERRGFSRTIFESKISKLFRP</sequence>
<feature type="transmembrane region" description="Helical" evidence="1">
    <location>
        <begin position="89"/>
        <end position="109"/>
    </location>
</feature>
<organism evidence="4 5">
    <name type="scientific">Algoriphagus winogradskyi</name>
    <dbReference type="NCBI Taxonomy" id="237017"/>
    <lineage>
        <taxon>Bacteria</taxon>
        <taxon>Pseudomonadati</taxon>
        <taxon>Bacteroidota</taxon>
        <taxon>Cytophagia</taxon>
        <taxon>Cytophagales</taxon>
        <taxon>Cyclobacteriaceae</taxon>
        <taxon>Algoriphagus</taxon>
    </lineage>
</organism>
<feature type="transmembrane region" description="Helical" evidence="1">
    <location>
        <begin position="63"/>
        <end position="82"/>
    </location>
</feature>
<dbReference type="Pfam" id="PF00534">
    <property type="entry name" value="Glycos_transf_1"/>
    <property type="match status" value="1"/>
</dbReference>
<evidence type="ECO:0000313" key="5">
    <source>
        <dbReference type="Proteomes" id="UP001157915"/>
    </source>
</evidence>
<dbReference type="Proteomes" id="UP001157915">
    <property type="component" value="Unassembled WGS sequence"/>
</dbReference>
<feature type="domain" description="Glycosyl transferase family 1" evidence="2">
    <location>
        <begin position="171"/>
        <end position="333"/>
    </location>
</feature>
<keyword evidence="1" id="KW-0812">Transmembrane</keyword>
<dbReference type="SUPFAM" id="SSF53756">
    <property type="entry name" value="UDP-Glycosyltransferase/glycogen phosphorylase"/>
    <property type="match status" value="1"/>
</dbReference>
<dbReference type="PANTHER" id="PTHR12526:SF625">
    <property type="entry name" value="PHOSPHATIDYLINOSITOL GLYCAN-CLASS A"/>
    <property type="match status" value="1"/>
</dbReference>
<dbReference type="RefSeq" id="WP_283412614.1">
    <property type="nucleotide sequence ID" value="NZ_FXUA01000003.1"/>
</dbReference>
<reference evidence="4 5" key="1">
    <citation type="submission" date="2017-05" db="EMBL/GenBank/DDBJ databases">
        <authorList>
            <person name="Varghese N."/>
            <person name="Submissions S."/>
        </authorList>
    </citation>
    <scope>NUCLEOTIDE SEQUENCE [LARGE SCALE GENOMIC DNA]</scope>
    <source>
        <strain evidence="4 5">DSM 15360</strain>
    </source>
</reference>
<evidence type="ECO:0000259" key="2">
    <source>
        <dbReference type="Pfam" id="PF00534"/>
    </source>
</evidence>
<dbReference type="CDD" id="cd03801">
    <property type="entry name" value="GT4_PimA-like"/>
    <property type="match status" value="1"/>
</dbReference>
<evidence type="ECO:0000313" key="4">
    <source>
        <dbReference type="EMBL" id="SMP20039.1"/>
    </source>
</evidence>
<evidence type="ECO:0000256" key="1">
    <source>
        <dbReference type="SAM" id="Phobius"/>
    </source>
</evidence>
<dbReference type="InterPro" id="IPR028098">
    <property type="entry name" value="Glyco_trans_4-like_N"/>
</dbReference>
<dbReference type="InterPro" id="IPR001296">
    <property type="entry name" value="Glyco_trans_1"/>
</dbReference>
<keyword evidence="5" id="KW-1185">Reference proteome</keyword>
<gene>
    <name evidence="4" type="ORF">SAMN06265367_10379</name>
</gene>
<feature type="domain" description="Glycosyltransferase subfamily 4-like N-terminal" evidence="3">
    <location>
        <begin position="27"/>
        <end position="167"/>
    </location>
</feature>
<evidence type="ECO:0000259" key="3">
    <source>
        <dbReference type="Pfam" id="PF13439"/>
    </source>
</evidence>
<keyword evidence="1" id="KW-1133">Transmembrane helix</keyword>
<dbReference type="EMBL" id="FXUA01000003">
    <property type="protein sequence ID" value="SMP20039.1"/>
    <property type="molecule type" value="Genomic_DNA"/>
</dbReference>
<proteinExistence type="predicted"/>
<dbReference type="Gene3D" id="3.40.50.2000">
    <property type="entry name" value="Glycogen Phosphorylase B"/>
    <property type="match status" value="2"/>
</dbReference>
<dbReference type="Pfam" id="PF13439">
    <property type="entry name" value="Glyco_transf_4"/>
    <property type="match status" value="1"/>
</dbReference>
<accession>A0ABY1NWB5</accession>
<protein>
    <submittedName>
        <fullName evidence="4">Glycosyltransferase involved in cell wall bisynthesis</fullName>
    </submittedName>
</protein>
<keyword evidence="1" id="KW-0472">Membrane</keyword>